<dbReference type="Gene3D" id="3.30.70.1230">
    <property type="entry name" value="Nucleotide cyclase"/>
    <property type="match status" value="1"/>
</dbReference>
<evidence type="ECO:0000259" key="3">
    <source>
        <dbReference type="PROSITE" id="PS50125"/>
    </source>
</evidence>
<dbReference type="PROSITE" id="PS50125">
    <property type="entry name" value="GUANYLATE_CYCLASE_2"/>
    <property type="match status" value="1"/>
</dbReference>
<evidence type="ECO:0000313" key="4">
    <source>
        <dbReference type="EMBL" id="KOA20433.1"/>
    </source>
</evidence>
<dbReference type="STRING" id="36844.SAMN04488501_10825"/>
<dbReference type="InterPro" id="IPR001054">
    <property type="entry name" value="A/G_cyclase"/>
</dbReference>
<gene>
    <name evidence="4" type="primary">cyaB</name>
    <name evidence="4" type="ORF">CLHOM_10210</name>
</gene>
<keyword evidence="2" id="KW-0472">Membrane</keyword>
<dbReference type="RefSeq" id="WP_052220604.1">
    <property type="nucleotide sequence ID" value="NZ_LHUR01000013.1"/>
</dbReference>
<keyword evidence="2" id="KW-0812">Transmembrane</keyword>
<evidence type="ECO:0000256" key="2">
    <source>
        <dbReference type="SAM" id="Phobius"/>
    </source>
</evidence>
<proteinExistence type="inferred from homology"/>
<name>A0A0L6ZCA7_9CLOT</name>
<feature type="transmembrane region" description="Helical" evidence="2">
    <location>
        <begin position="303"/>
        <end position="319"/>
    </location>
</feature>
<feature type="domain" description="Guanylate cyclase" evidence="3">
    <location>
        <begin position="417"/>
        <end position="549"/>
    </location>
</feature>
<dbReference type="GO" id="GO:0006171">
    <property type="term" value="P:cAMP biosynthetic process"/>
    <property type="evidence" value="ECO:0007669"/>
    <property type="project" value="TreeGrafter"/>
</dbReference>
<dbReference type="PANTHER" id="PTHR43081">
    <property type="entry name" value="ADENYLATE CYCLASE, TERMINAL-DIFFERENTIATION SPECIFIC-RELATED"/>
    <property type="match status" value="1"/>
</dbReference>
<evidence type="ECO:0000256" key="1">
    <source>
        <dbReference type="ARBA" id="ARBA00005381"/>
    </source>
</evidence>
<organism evidence="4 5">
    <name type="scientific">Clostridium homopropionicum DSM 5847</name>
    <dbReference type="NCBI Taxonomy" id="1121318"/>
    <lineage>
        <taxon>Bacteria</taxon>
        <taxon>Bacillati</taxon>
        <taxon>Bacillota</taxon>
        <taxon>Clostridia</taxon>
        <taxon>Eubacteriales</taxon>
        <taxon>Clostridiaceae</taxon>
        <taxon>Clostridium</taxon>
    </lineage>
</organism>
<dbReference type="EMBL" id="LHUR01000013">
    <property type="protein sequence ID" value="KOA20433.1"/>
    <property type="molecule type" value="Genomic_DNA"/>
</dbReference>
<dbReference type="SMART" id="SM01080">
    <property type="entry name" value="CHASE2"/>
    <property type="match status" value="1"/>
</dbReference>
<evidence type="ECO:0000313" key="5">
    <source>
        <dbReference type="Proteomes" id="UP000037043"/>
    </source>
</evidence>
<keyword evidence="5" id="KW-1185">Reference proteome</keyword>
<feature type="transmembrane region" description="Helical" evidence="2">
    <location>
        <begin position="350"/>
        <end position="374"/>
    </location>
</feature>
<keyword evidence="4" id="KW-0456">Lyase</keyword>
<dbReference type="PANTHER" id="PTHR43081:SF1">
    <property type="entry name" value="ADENYLATE CYCLASE, TERMINAL-DIFFERENTIATION SPECIFIC"/>
    <property type="match status" value="1"/>
</dbReference>
<protein>
    <submittedName>
        <fullName evidence="4">Adenylate cyclase 2</fullName>
        <ecNumber evidence="4">4.6.1.1</ecNumber>
    </submittedName>
</protein>
<comment type="caution">
    <text evidence="4">The sequence shown here is derived from an EMBL/GenBank/DDBJ whole genome shotgun (WGS) entry which is preliminary data.</text>
</comment>
<dbReference type="InterPro" id="IPR050697">
    <property type="entry name" value="Adenylyl/Guanylyl_Cyclase_3/4"/>
</dbReference>
<dbReference type="EC" id="4.6.1.1" evidence="4"/>
<comment type="similarity">
    <text evidence="1">Belongs to the adenylyl cyclase class-3 family.</text>
</comment>
<dbReference type="PATRIC" id="fig|1121318.3.peg.1029"/>
<dbReference type="InterPro" id="IPR007890">
    <property type="entry name" value="CHASE2"/>
</dbReference>
<dbReference type="GO" id="GO:0035556">
    <property type="term" value="P:intracellular signal transduction"/>
    <property type="evidence" value="ECO:0007669"/>
    <property type="project" value="InterPro"/>
</dbReference>
<dbReference type="Proteomes" id="UP000037043">
    <property type="component" value="Unassembled WGS sequence"/>
</dbReference>
<accession>A0A0L6ZCA7</accession>
<sequence>MKIKSQYLALALIFLFCIFSQYDIFVKLENYVEDAQFQKQKDPDSDIVILGIDEKSLEEFGTFPWDRKVYSELFDILSKGKSAAIGVDIIFSDKSDSPESDLALIDSIKKAGNVVLASYGNIESTSYENIERKYNKDIRNFEVSTVEEPMEELKEVSKSGFINVFPSDKDGEIIRRFYDNINYDGKKINSFSYEIYKEAVKNGLNSGKLLAKQEEIWNKNYIDFSGAPGTFECHSIADVFDGTIDPSYFEGKIILIGPYTVGLQDRFFTAASRNYQMYGIEIHANLIQNYLYNNFKTYVSDKVNLLILVLLGIASYLLFKKLTPPKASVLLLVLMGFYLVIANFTYSKGIIIKIVYPLLLMASINIMLIIYSYIDEYIERRKITDTFGKYVAPQVVDQILKGGEKSLNLGGVRRFITVLFVDIRGFTPLSEKAQPEEIVEILNDYLNLTAESIFNEGGTLDKFIGDATMAIYNAPLDLEDHAYRAVKSAWAMKQGSIALQEKLEKKFGKSVQFGIGINTGYAVVGNIGAKFRMDYTAIGDTVNTSARLESNAKAGQILLSKSTYELVKDKVEVTPLGEIKVKGKANGVEIYQLEKVV</sequence>
<dbReference type="Pfam" id="PF05226">
    <property type="entry name" value="CHASE2"/>
    <property type="match status" value="1"/>
</dbReference>
<dbReference type="GO" id="GO:0004016">
    <property type="term" value="F:adenylate cyclase activity"/>
    <property type="evidence" value="ECO:0007669"/>
    <property type="project" value="UniProtKB-EC"/>
</dbReference>
<dbReference type="AlphaFoldDB" id="A0A0L6ZCA7"/>
<reference evidence="5" key="1">
    <citation type="submission" date="2015-08" db="EMBL/GenBank/DDBJ databases">
        <title>Genome sequence of the strict anaerobe Clostridium homopropionicum LuHBu1 (DSM 5847T).</title>
        <authorList>
            <person name="Poehlein A."/>
            <person name="Beck M."/>
            <person name="Schiel-Bengelsdorf B."/>
            <person name="Bengelsdorf F.R."/>
            <person name="Daniel R."/>
            <person name="Duerre P."/>
        </authorList>
    </citation>
    <scope>NUCLEOTIDE SEQUENCE [LARGE SCALE GENOMIC DNA]</scope>
    <source>
        <strain evidence="5">DSM 5847</strain>
    </source>
</reference>
<dbReference type="SMART" id="SM00044">
    <property type="entry name" value="CYCc"/>
    <property type="match status" value="1"/>
</dbReference>
<dbReference type="Pfam" id="PF00211">
    <property type="entry name" value="Guanylate_cyc"/>
    <property type="match status" value="1"/>
</dbReference>
<dbReference type="InterPro" id="IPR029787">
    <property type="entry name" value="Nucleotide_cyclase"/>
</dbReference>
<feature type="transmembrane region" description="Helical" evidence="2">
    <location>
        <begin position="326"/>
        <end position="344"/>
    </location>
</feature>
<keyword evidence="2" id="KW-1133">Transmembrane helix</keyword>
<dbReference type="SUPFAM" id="SSF55073">
    <property type="entry name" value="Nucleotide cyclase"/>
    <property type="match status" value="1"/>
</dbReference>
<dbReference type="CDD" id="cd07302">
    <property type="entry name" value="CHD"/>
    <property type="match status" value="1"/>
</dbReference>